<dbReference type="InterPro" id="IPR035398">
    <property type="entry name" value="Bac_rhamnosid_C"/>
</dbReference>
<dbReference type="AlphaFoldDB" id="A0A9P4M0P1"/>
<sequence>MTGRSSFRTAVALAWLASAGQSIPYEQYILAPPSRELHPVSVYKINGTVSGAESVTGETTGSATFQDWSAVTFDYEKNIAGVVSLEIGSVSDDSQFIGLAYTESSLWISGNGSDATGNVGIDEILWFQPKEAGTYSVDRQHERGAFRYLSLIHNTTGSLEVKQITTYFTPMPHYADDELKNYTGYFHSDDELLNRIWYAGAYTNQLCTISPEHGNALVTVNFDDPSAPQIDTGEPMIWYNNYTITNGSSCLVDGAKRDRLVWAGDMSIGVPGIVASTNDLVSIKNSLDSLFSLQNPTTGQLPYAGRPLPSSLSLTYHMYTLIGVADYYLYSGNITFLQSYWPSWKLGINFTFGFIDESGMMNLTSAPSDWLRFGMGGHNIEANSILYYTLTQALTLAAAMNDTSVTSTYLSIQATLKSAVNAALWNSTAGLYRDNETTTLHPQDGNTWAVVSNITLNSTQSTAISNSLSSRWGAYGAPAPEAGSTVSPFIGGFELQAHIAAGNVSAAIELMRLQWGFMLDDPRMTNSSFIEGYSTDGSLHYAPYTDDARVSHAHGWATGPTGTLSFLVAGIQLQSAGGKEWLIKPAMGDLMHVEAGFMTPLGSFSVNVTKEEDGSFEMMFETPEGTMGEVSVEYPECSGTMILKEPDLTTRRVELPGSE</sequence>
<evidence type="ECO:0000259" key="2">
    <source>
        <dbReference type="Pfam" id="PF17389"/>
    </source>
</evidence>
<feature type="signal peptide" evidence="1">
    <location>
        <begin position="1"/>
        <end position="22"/>
    </location>
</feature>
<evidence type="ECO:0000313" key="5">
    <source>
        <dbReference type="Proteomes" id="UP000799776"/>
    </source>
</evidence>
<dbReference type="OrthoDB" id="10036721at2759"/>
<keyword evidence="5" id="KW-1185">Reference proteome</keyword>
<dbReference type="Gene3D" id="1.50.10.10">
    <property type="match status" value="1"/>
</dbReference>
<evidence type="ECO:0000313" key="4">
    <source>
        <dbReference type="EMBL" id="KAF2090387.1"/>
    </source>
</evidence>
<dbReference type="InterPro" id="IPR012341">
    <property type="entry name" value="6hp_glycosidase-like_sf"/>
</dbReference>
<dbReference type="PANTHER" id="PTHR34987">
    <property type="entry name" value="C, PUTATIVE (AFU_ORTHOLOGUE AFUA_3G02880)-RELATED"/>
    <property type="match status" value="1"/>
</dbReference>
<reference evidence="4" key="1">
    <citation type="journal article" date="2020" name="Stud. Mycol.">
        <title>101 Dothideomycetes genomes: a test case for predicting lifestyles and emergence of pathogens.</title>
        <authorList>
            <person name="Haridas S."/>
            <person name="Albert R."/>
            <person name="Binder M."/>
            <person name="Bloem J."/>
            <person name="Labutti K."/>
            <person name="Salamov A."/>
            <person name="Andreopoulos B."/>
            <person name="Baker S."/>
            <person name="Barry K."/>
            <person name="Bills G."/>
            <person name="Bluhm B."/>
            <person name="Cannon C."/>
            <person name="Castanera R."/>
            <person name="Culley D."/>
            <person name="Daum C."/>
            <person name="Ezra D."/>
            <person name="Gonzalez J."/>
            <person name="Henrissat B."/>
            <person name="Kuo A."/>
            <person name="Liang C."/>
            <person name="Lipzen A."/>
            <person name="Lutzoni F."/>
            <person name="Magnuson J."/>
            <person name="Mondo S."/>
            <person name="Nolan M."/>
            <person name="Ohm R."/>
            <person name="Pangilinan J."/>
            <person name="Park H.-J."/>
            <person name="Ramirez L."/>
            <person name="Alfaro M."/>
            <person name="Sun H."/>
            <person name="Tritt A."/>
            <person name="Yoshinaga Y."/>
            <person name="Zwiers L.-H."/>
            <person name="Turgeon B."/>
            <person name="Goodwin S."/>
            <person name="Spatafora J."/>
            <person name="Crous P."/>
            <person name="Grigoriev I."/>
        </authorList>
    </citation>
    <scope>NUCLEOTIDE SEQUENCE</scope>
    <source>
        <strain evidence="4">CBS 121410</strain>
    </source>
</reference>
<dbReference type="SUPFAM" id="SSF48208">
    <property type="entry name" value="Six-hairpin glycosidases"/>
    <property type="match status" value="1"/>
</dbReference>
<dbReference type="Pfam" id="PF17390">
    <property type="entry name" value="Bac_rhamnosid_C"/>
    <property type="match status" value="1"/>
</dbReference>
<accession>A0A9P4M0P1</accession>
<proteinExistence type="predicted"/>
<dbReference type="Pfam" id="PF17389">
    <property type="entry name" value="Bac_rhamnosid6H"/>
    <property type="match status" value="1"/>
</dbReference>
<name>A0A9P4M0P1_9PEZI</name>
<dbReference type="GO" id="GO:0016787">
    <property type="term" value="F:hydrolase activity"/>
    <property type="evidence" value="ECO:0007669"/>
    <property type="project" value="UniProtKB-KW"/>
</dbReference>
<dbReference type="InterPro" id="IPR008928">
    <property type="entry name" value="6-hairpin_glycosidase_sf"/>
</dbReference>
<dbReference type="Proteomes" id="UP000799776">
    <property type="component" value="Unassembled WGS sequence"/>
</dbReference>
<keyword evidence="4" id="KW-0378">Hydrolase</keyword>
<evidence type="ECO:0000256" key="1">
    <source>
        <dbReference type="SAM" id="SignalP"/>
    </source>
</evidence>
<dbReference type="GO" id="GO:0005975">
    <property type="term" value="P:carbohydrate metabolic process"/>
    <property type="evidence" value="ECO:0007669"/>
    <property type="project" value="InterPro"/>
</dbReference>
<dbReference type="PANTHER" id="PTHR34987:SF6">
    <property type="entry name" value="ALPHA-L-RHAMNOSIDASE SIX-HAIRPIN GLYCOSIDASE DOMAIN-CONTAINING PROTEIN"/>
    <property type="match status" value="1"/>
</dbReference>
<evidence type="ECO:0000259" key="3">
    <source>
        <dbReference type="Pfam" id="PF17390"/>
    </source>
</evidence>
<dbReference type="InterPro" id="IPR035396">
    <property type="entry name" value="Bac_rhamnosid6H"/>
</dbReference>
<protein>
    <submittedName>
        <fullName evidence="4">Glycoside hydrolase family 78 protein</fullName>
    </submittedName>
</protein>
<dbReference type="EMBL" id="ML978713">
    <property type="protein sequence ID" value="KAF2090387.1"/>
    <property type="molecule type" value="Genomic_DNA"/>
</dbReference>
<feature type="chain" id="PRO_5040373518" evidence="1">
    <location>
        <begin position="23"/>
        <end position="659"/>
    </location>
</feature>
<dbReference type="Gene3D" id="2.60.420.10">
    <property type="entry name" value="Maltose phosphorylase, domain 3"/>
    <property type="match status" value="1"/>
</dbReference>
<feature type="domain" description="Alpha-L-rhamnosidase six-hairpin glycosidase" evidence="2">
    <location>
        <begin position="246"/>
        <end position="438"/>
    </location>
</feature>
<feature type="domain" description="Alpha-L-rhamnosidase C-terminal" evidence="3">
    <location>
        <begin position="570"/>
        <end position="632"/>
    </location>
</feature>
<organism evidence="4 5">
    <name type="scientific">Saccharata proteae CBS 121410</name>
    <dbReference type="NCBI Taxonomy" id="1314787"/>
    <lineage>
        <taxon>Eukaryota</taxon>
        <taxon>Fungi</taxon>
        <taxon>Dikarya</taxon>
        <taxon>Ascomycota</taxon>
        <taxon>Pezizomycotina</taxon>
        <taxon>Dothideomycetes</taxon>
        <taxon>Dothideomycetes incertae sedis</taxon>
        <taxon>Botryosphaeriales</taxon>
        <taxon>Saccharataceae</taxon>
        <taxon>Saccharata</taxon>
    </lineage>
</organism>
<comment type="caution">
    <text evidence="4">The sequence shown here is derived from an EMBL/GenBank/DDBJ whole genome shotgun (WGS) entry which is preliminary data.</text>
</comment>
<gene>
    <name evidence="4" type="ORF">K490DRAFT_71975</name>
</gene>
<keyword evidence="1" id="KW-0732">Signal</keyword>